<keyword evidence="6" id="KW-0926">Vacuole</keyword>
<evidence type="ECO:0000256" key="5">
    <source>
        <dbReference type="ARBA" id="ARBA00022475"/>
    </source>
</evidence>
<dbReference type="InterPro" id="IPR050173">
    <property type="entry name" value="ABC_transporter_C-like"/>
</dbReference>
<feature type="transmembrane region" description="Helical" evidence="17">
    <location>
        <begin position="463"/>
        <end position="483"/>
    </location>
</feature>
<dbReference type="CDD" id="cd03250">
    <property type="entry name" value="ABCC_MRP_domain1"/>
    <property type="match status" value="1"/>
</dbReference>
<keyword evidence="21" id="KW-1185">Reference proteome</keyword>
<keyword evidence="9" id="KW-0547">Nucleotide-binding</keyword>
<evidence type="ECO:0000256" key="10">
    <source>
        <dbReference type="ARBA" id="ARBA00022840"/>
    </source>
</evidence>
<dbReference type="InterPro" id="IPR056227">
    <property type="entry name" value="TMD0_ABC"/>
</dbReference>
<keyword evidence="4" id="KW-0813">Transport</keyword>
<feature type="transmembrane region" description="Helical" evidence="17">
    <location>
        <begin position="34"/>
        <end position="53"/>
    </location>
</feature>
<dbReference type="InterPro" id="IPR003593">
    <property type="entry name" value="AAA+_ATPase"/>
</dbReference>
<dbReference type="NCBIfam" id="TIGR00957">
    <property type="entry name" value="MRP_assoc_pro"/>
    <property type="match status" value="1"/>
</dbReference>
<accession>A0AAN9GFT4</accession>
<dbReference type="Pfam" id="PF00664">
    <property type="entry name" value="ABC_membrane"/>
    <property type="match status" value="2"/>
</dbReference>
<feature type="transmembrane region" description="Helical" evidence="17">
    <location>
        <begin position="684"/>
        <end position="709"/>
    </location>
</feature>
<comment type="caution">
    <text evidence="20">The sequence shown here is derived from an EMBL/GenBank/DDBJ whole genome shotgun (WGS) entry which is preliminary data.</text>
</comment>
<evidence type="ECO:0000256" key="6">
    <source>
        <dbReference type="ARBA" id="ARBA00022554"/>
    </source>
</evidence>
<dbReference type="SUPFAM" id="SSF90123">
    <property type="entry name" value="ABC transporter transmembrane region"/>
    <property type="match status" value="2"/>
</dbReference>
<keyword evidence="5" id="KW-1003">Cell membrane</keyword>
<dbReference type="GO" id="GO:0005886">
    <property type="term" value="C:plasma membrane"/>
    <property type="evidence" value="ECO:0007669"/>
    <property type="project" value="UniProtKB-SubCell"/>
</dbReference>
<dbReference type="Pfam" id="PF00005">
    <property type="entry name" value="ABC_tran"/>
    <property type="match status" value="2"/>
</dbReference>
<comment type="similarity">
    <text evidence="3">Belongs to the ABC transporter superfamily. ABCC family. Conjugate transporter (TC 3.A.1.208) subfamily.</text>
</comment>
<dbReference type="Pfam" id="PF24357">
    <property type="entry name" value="TMD0_ABC"/>
    <property type="match status" value="1"/>
</dbReference>
<feature type="transmembrane region" description="Helical" evidence="17">
    <location>
        <begin position="74"/>
        <end position="91"/>
    </location>
</feature>
<feature type="region of interest" description="Disordered" evidence="16">
    <location>
        <begin position="277"/>
        <end position="404"/>
    </location>
</feature>
<feature type="transmembrane region" description="Helical" evidence="17">
    <location>
        <begin position="564"/>
        <end position="585"/>
    </location>
</feature>
<dbReference type="GO" id="GO:0000323">
    <property type="term" value="C:lytic vacuole"/>
    <property type="evidence" value="ECO:0007669"/>
    <property type="project" value="UniProtKB-ARBA"/>
</dbReference>
<dbReference type="FunFam" id="3.40.50.300:FF:000074">
    <property type="entry name" value="Multidrug resistance-associated protein 5 isoform 1"/>
    <property type="match status" value="1"/>
</dbReference>
<dbReference type="Gene3D" id="3.40.50.300">
    <property type="entry name" value="P-loop containing nucleotide triphosphate hydrolases"/>
    <property type="match status" value="2"/>
</dbReference>
<proteinExistence type="inferred from homology"/>
<feature type="transmembrane region" description="Helical" evidence="17">
    <location>
        <begin position="1068"/>
        <end position="1090"/>
    </location>
</feature>
<dbReference type="FunFam" id="1.20.1560.10:FF:000001">
    <property type="entry name" value="ATP-binding cassette subfamily C member 1"/>
    <property type="match status" value="1"/>
</dbReference>
<feature type="region of interest" description="Disordered" evidence="16">
    <location>
        <begin position="1380"/>
        <end position="1400"/>
    </location>
</feature>
<evidence type="ECO:0000256" key="2">
    <source>
        <dbReference type="ARBA" id="ARBA00004651"/>
    </source>
</evidence>
<feature type="domain" description="ABC transmembrane type-1" evidence="19">
    <location>
        <begin position="1081"/>
        <end position="1368"/>
    </location>
</feature>
<dbReference type="Proteomes" id="UP001374579">
    <property type="component" value="Unassembled WGS sequence"/>
</dbReference>
<dbReference type="GO" id="GO:0015431">
    <property type="term" value="F:ABC-type glutathione S-conjugate transporter activity"/>
    <property type="evidence" value="ECO:0007669"/>
    <property type="project" value="UniProtKB-EC"/>
</dbReference>
<dbReference type="GO" id="GO:0016887">
    <property type="term" value="F:ATP hydrolysis activity"/>
    <property type="evidence" value="ECO:0007669"/>
    <property type="project" value="InterPro"/>
</dbReference>
<dbReference type="CDD" id="cd18595">
    <property type="entry name" value="ABC_6TM_MRP1_2_3_6_D1_like"/>
    <property type="match status" value="1"/>
</dbReference>
<dbReference type="InterPro" id="IPR017871">
    <property type="entry name" value="ABC_transporter-like_CS"/>
</dbReference>
<dbReference type="InterPro" id="IPR011527">
    <property type="entry name" value="ABC1_TM_dom"/>
</dbReference>
<organism evidence="20 21">
    <name type="scientific">Littorina saxatilis</name>
    <dbReference type="NCBI Taxonomy" id="31220"/>
    <lineage>
        <taxon>Eukaryota</taxon>
        <taxon>Metazoa</taxon>
        <taxon>Spiralia</taxon>
        <taxon>Lophotrochozoa</taxon>
        <taxon>Mollusca</taxon>
        <taxon>Gastropoda</taxon>
        <taxon>Caenogastropoda</taxon>
        <taxon>Littorinimorpha</taxon>
        <taxon>Littorinoidea</taxon>
        <taxon>Littorinidae</taxon>
        <taxon>Littorina</taxon>
    </lineage>
</organism>
<evidence type="ECO:0000256" key="11">
    <source>
        <dbReference type="ARBA" id="ARBA00022967"/>
    </source>
</evidence>
<feature type="transmembrane region" description="Helical" evidence="17">
    <location>
        <begin position="539"/>
        <end position="558"/>
    </location>
</feature>
<feature type="domain" description="ABC transporter" evidence="18">
    <location>
        <begin position="742"/>
        <end position="967"/>
    </location>
</feature>
<evidence type="ECO:0000256" key="13">
    <source>
        <dbReference type="ARBA" id="ARBA00023136"/>
    </source>
</evidence>
<dbReference type="EMBL" id="JBAMIC010000007">
    <property type="protein sequence ID" value="KAK7105215.1"/>
    <property type="molecule type" value="Genomic_DNA"/>
</dbReference>
<feature type="transmembrane region" description="Helical" evidence="17">
    <location>
        <begin position="422"/>
        <end position="443"/>
    </location>
</feature>
<keyword evidence="10" id="KW-0067">ATP-binding</keyword>
<gene>
    <name evidence="20" type="ORF">V1264_016622</name>
</gene>
<evidence type="ECO:0000256" key="12">
    <source>
        <dbReference type="ARBA" id="ARBA00022989"/>
    </source>
</evidence>
<feature type="compositionally biased region" description="Polar residues" evidence="16">
    <location>
        <begin position="345"/>
        <end position="371"/>
    </location>
</feature>
<evidence type="ECO:0000313" key="21">
    <source>
        <dbReference type="Proteomes" id="UP001374579"/>
    </source>
</evidence>
<dbReference type="PROSITE" id="PS50929">
    <property type="entry name" value="ABC_TM1F"/>
    <property type="match status" value="2"/>
</dbReference>
<name>A0AAN9GFT4_9CAEN</name>
<dbReference type="Gene3D" id="1.20.1560.10">
    <property type="entry name" value="ABC transporter type 1, transmembrane domain"/>
    <property type="match status" value="2"/>
</dbReference>
<reference evidence="20 21" key="1">
    <citation type="submission" date="2024-02" db="EMBL/GenBank/DDBJ databases">
        <title>Chromosome-scale genome assembly of the rough periwinkle Littorina saxatilis.</title>
        <authorList>
            <person name="De Jode A."/>
            <person name="Faria R."/>
            <person name="Formenti G."/>
            <person name="Sims Y."/>
            <person name="Smith T.P."/>
            <person name="Tracey A."/>
            <person name="Wood J.M.D."/>
            <person name="Zagrodzka Z.B."/>
            <person name="Johannesson K."/>
            <person name="Butlin R.K."/>
            <person name="Leder E.H."/>
        </authorList>
    </citation>
    <scope>NUCLEOTIDE SEQUENCE [LARGE SCALE GENOMIC DNA]</scope>
    <source>
        <strain evidence="20">Snail1</strain>
        <tissue evidence="20">Muscle</tissue>
    </source>
</reference>
<dbReference type="EC" id="7.6.2.3" evidence="14"/>
<evidence type="ECO:0000259" key="19">
    <source>
        <dbReference type="PROSITE" id="PS50929"/>
    </source>
</evidence>
<evidence type="ECO:0000256" key="16">
    <source>
        <dbReference type="SAM" id="MobiDB-lite"/>
    </source>
</evidence>
<dbReference type="FunFam" id="1.20.1560.10:FF:000020">
    <property type="entry name" value="ABC metal ion transporter"/>
    <property type="match status" value="1"/>
</dbReference>
<evidence type="ECO:0000256" key="3">
    <source>
        <dbReference type="ARBA" id="ARBA00009726"/>
    </source>
</evidence>
<dbReference type="PROSITE" id="PS50893">
    <property type="entry name" value="ABC_TRANSPORTER_2"/>
    <property type="match status" value="2"/>
</dbReference>
<feature type="domain" description="ABC transmembrane type-1" evidence="19">
    <location>
        <begin position="431"/>
        <end position="710"/>
    </location>
</feature>
<dbReference type="FunFam" id="3.40.50.300:FF:000293">
    <property type="entry name" value="ATP binding cassette subfamily C member 1"/>
    <property type="match status" value="1"/>
</dbReference>
<dbReference type="InterPro" id="IPR036640">
    <property type="entry name" value="ABC1_TM_sf"/>
</dbReference>
<feature type="compositionally biased region" description="Basic and acidic residues" evidence="16">
    <location>
        <begin position="330"/>
        <end position="342"/>
    </location>
</feature>
<dbReference type="InterPro" id="IPR027417">
    <property type="entry name" value="P-loop_NTPase"/>
</dbReference>
<dbReference type="CDD" id="cd18603">
    <property type="entry name" value="ABC_6TM_MRP1_2_3_6_D2_like"/>
    <property type="match status" value="1"/>
</dbReference>
<evidence type="ECO:0000256" key="4">
    <source>
        <dbReference type="ARBA" id="ARBA00022448"/>
    </source>
</evidence>
<evidence type="ECO:0000256" key="9">
    <source>
        <dbReference type="ARBA" id="ARBA00022741"/>
    </source>
</evidence>
<dbReference type="CDD" id="cd03244">
    <property type="entry name" value="ABCC_MRP_domain2"/>
    <property type="match status" value="1"/>
</dbReference>
<dbReference type="GO" id="GO:0005774">
    <property type="term" value="C:vacuolar membrane"/>
    <property type="evidence" value="ECO:0007669"/>
    <property type="project" value="UniProtKB-SubCell"/>
</dbReference>
<feature type="domain" description="ABC transporter" evidence="18">
    <location>
        <begin position="1405"/>
        <end position="1639"/>
    </location>
</feature>
<feature type="compositionally biased region" description="Basic and acidic residues" evidence="16">
    <location>
        <begin position="1007"/>
        <end position="1017"/>
    </location>
</feature>
<protein>
    <recommendedName>
        <fullName evidence="14">ABC-type glutathione-S-conjugate transporter</fullName>
        <ecNumber evidence="14">7.6.2.3</ecNumber>
    </recommendedName>
</protein>
<dbReference type="PROSITE" id="PS00211">
    <property type="entry name" value="ABC_TRANSPORTER_1"/>
    <property type="match status" value="2"/>
</dbReference>
<evidence type="ECO:0000313" key="20">
    <source>
        <dbReference type="EMBL" id="KAK7105215.1"/>
    </source>
</evidence>
<evidence type="ECO:0000256" key="14">
    <source>
        <dbReference type="ARBA" id="ARBA00024220"/>
    </source>
</evidence>
<sequence length="1644" mass="183270">MGFKEFCGNVSFWDENLLLNNSWPQFTECFQQTALVWVPCGFLWIISLAYLPYLRHVTVKLPGQVTWLNSAKTFFPLALCLLCVVSLIKTASLHDQSHTATSLYVADALRAVTFLYAGLLCVLERRRGLVTSGVQFIFWLLTSLSDIIPFYSGIIQKGHDDDIFRFSLLCLEFTGTIIMLVLQFFSEAQHRHGYQALGQEEVSPELYASFPSRLTFWWSQRLMSMGFKKSLESKDLFPMDPVNQSRNIVPPFRHAWQAEVDRVNNINSKISPKKASFTKSAYDKTDDEHTPLLNNHTEIPQTRRDAQRDSTSATHDAPSHTRRTAKQVVKNKDKEVTSENHKTRTNQPNQNGYGTGSTQGEFQGQTGQVSFKGQRRGQGHGATNGGTFPKGGQSKVELSASAPSEDDGKVHPSLFRVLVATYWLPFFIGQFLMLLYTLLQFVNPMVLNALLDYVNARDTSPEWQGYVLACSFFVASFTATFVFHQTQHNMMPLGMRVKSSIITAVYQKALTMSNESKRQSTVGEIVNLMSIDCQRLQDVTAFLYLTWSGPLTIAIALYQLWGILGPACLAGLGVMLLVIPVNLVVVSKQRKLQIATMRIKDQRLKIMAEVLNGIKVLKLYGWEPSFQDKVLYHRNKELDNLRKIAYLNACSTFVWTLVPYLVTLASFTAYILTSELGYLDSTKAFVSLSLFNIMRAPINLIPQIIPAVIQAGVSLKRVNTFLNWGDLDPDNVKKDPKAEDVIAIDDGTFIWDRAMPTPTLRSINMHIPEGKLVAVVGTVGCGKSSLLAAILGEMEKTKGTVTMKNTIAYVPQEAWIQNATVRDNITFGKPMSRRRYDQVVSACALESDFKILVGGDMTEIGEKGINLSGGQKQRVSVARAVYSDADTYLLDDPLSAVDSHVGKHIFHNVIGRQGVLANKTRVLVTHGIHWLPMVDQIIVLIDGKVTEVGSYEELLSRDGAFATFLRTYLTRDSTSEDEDDEDPEIQRIKEGIFQRLESITSDAATSGDERRELDGVRRRVTKRQRSRGFSESEKTPPKAAAPPPQKEGMTRLVEEEQSMKGGVKFSVYLAYIRALGSYAWLFILGLYVMFQASSLTANIWLSQWTDDATLANTSLAGTQHYNDLNAMYLGVYGGLGAAQAIFIMAFSLLYNTRMVRATARMHAAMLLNILRSPMAFFDTTPIGRILNRFSRDVDVMDVNLPQSARMTIVGVGNLLNTLILISYSSPVFLSVVLPLGVLYKLVQMFYIKTSRQLKRLESTTRSPVYTHFTETIQGATSIRAYGASDRFVRDSQDRLDKNLVCYFAYLVSQRWLGVRLELLGSVVTLAAALFAILNTSLSSGLVGLSVTYAMNVTQNLNFLVRTSSELESNIVSTERIQEYSESPTEAEWTNPDHPVPSDWPEDGDVKFKDFELRYRPGLDLVLRGISFEVKSGEKIGIVGRTGAGKSSLTVALFRLVEAAAGCIVVDGHNTGQLGLHDLRRRLTILPQDPVIFSGTLRMNLDPTGSHDDSELWNALELAHLQAFVAGLPAKLNYECGEGGQNLSVGQRQLMCLARSVLRKSKILVLDEATAAVDMETDDVIQQTIRSEFKDSTVLTIAHRLNTILDYDRILVMEDGRVKEFAPPQQLLADSSSDFYGMAKAAGLV</sequence>
<feature type="region of interest" description="Disordered" evidence="16">
    <location>
        <begin position="1004"/>
        <end position="1049"/>
    </location>
</feature>
<evidence type="ECO:0000256" key="15">
    <source>
        <dbReference type="ARBA" id="ARBA00047523"/>
    </source>
</evidence>
<evidence type="ECO:0000256" key="7">
    <source>
        <dbReference type="ARBA" id="ARBA00022692"/>
    </source>
</evidence>
<feature type="transmembrane region" description="Helical" evidence="17">
    <location>
        <begin position="1129"/>
        <end position="1150"/>
    </location>
</feature>
<dbReference type="SUPFAM" id="SSF52540">
    <property type="entry name" value="P-loop containing nucleoside triphosphate hydrolases"/>
    <property type="match status" value="2"/>
</dbReference>
<keyword evidence="12 17" id="KW-1133">Transmembrane helix</keyword>
<feature type="transmembrane region" description="Helical" evidence="17">
    <location>
        <begin position="103"/>
        <end position="122"/>
    </location>
</feature>
<dbReference type="PANTHER" id="PTHR24223:SF443">
    <property type="entry name" value="MULTIDRUG-RESISTANCE LIKE PROTEIN 1, ISOFORM I"/>
    <property type="match status" value="1"/>
</dbReference>
<dbReference type="PANTHER" id="PTHR24223">
    <property type="entry name" value="ATP-BINDING CASSETTE SUB-FAMILY C"/>
    <property type="match status" value="1"/>
</dbReference>
<keyword evidence="7 17" id="KW-0812">Transmembrane</keyword>
<comment type="subcellular location">
    <subcellularLocation>
        <location evidence="2">Cell membrane</location>
        <topology evidence="2">Multi-pass membrane protein</topology>
    </subcellularLocation>
    <subcellularLocation>
        <location evidence="1">Vacuole membrane</location>
        <topology evidence="1">Multi-pass membrane protein</topology>
    </subcellularLocation>
</comment>
<dbReference type="InterPro" id="IPR003439">
    <property type="entry name" value="ABC_transporter-like_ATP-bd"/>
</dbReference>
<evidence type="ECO:0000256" key="8">
    <source>
        <dbReference type="ARBA" id="ARBA00022737"/>
    </source>
</evidence>
<dbReference type="InterPro" id="IPR005292">
    <property type="entry name" value="MRP"/>
</dbReference>
<keyword evidence="11" id="KW-1278">Translocase</keyword>
<feature type="compositionally biased region" description="Basic and acidic residues" evidence="16">
    <location>
        <begin position="281"/>
        <end position="290"/>
    </location>
</feature>
<evidence type="ECO:0000256" key="17">
    <source>
        <dbReference type="SAM" id="Phobius"/>
    </source>
</evidence>
<keyword evidence="13 17" id="KW-0472">Membrane</keyword>
<keyword evidence="8" id="KW-0677">Repeat</keyword>
<feature type="transmembrane region" description="Helical" evidence="17">
    <location>
        <begin position="163"/>
        <end position="185"/>
    </location>
</feature>
<comment type="catalytic activity">
    <reaction evidence="15">
        <text>leukotriene C4(in) + ATP + H2O = leukotriene C4(out) + ADP + phosphate + H(+)</text>
        <dbReference type="Rhea" id="RHEA:38963"/>
        <dbReference type="ChEBI" id="CHEBI:15377"/>
        <dbReference type="ChEBI" id="CHEBI:15378"/>
        <dbReference type="ChEBI" id="CHEBI:30616"/>
        <dbReference type="ChEBI" id="CHEBI:43474"/>
        <dbReference type="ChEBI" id="CHEBI:57973"/>
        <dbReference type="ChEBI" id="CHEBI:456216"/>
    </reaction>
    <physiologicalReaction direction="left-to-right" evidence="15">
        <dbReference type="Rhea" id="RHEA:38964"/>
    </physiologicalReaction>
</comment>
<feature type="transmembrane region" description="Helical" evidence="17">
    <location>
        <begin position="129"/>
        <end position="151"/>
    </location>
</feature>
<evidence type="ECO:0000259" key="18">
    <source>
        <dbReference type="PROSITE" id="PS50893"/>
    </source>
</evidence>
<evidence type="ECO:0000256" key="1">
    <source>
        <dbReference type="ARBA" id="ARBA00004128"/>
    </source>
</evidence>
<feature type="transmembrane region" description="Helical" evidence="17">
    <location>
        <begin position="644"/>
        <end position="672"/>
    </location>
</feature>
<dbReference type="SMART" id="SM00382">
    <property type="entry name" value="AAA"/>
    <property type="match status" value="2"/>
</dbReference>
<dbReference type="GO" id="GO:0005524">
    <property type="term" value="F:ATP binding"/>
    <property type="evidence" value="ECO:0007669"/>
    <property type="project" value="UniProtKB-KW"/>
</dbReference>